<dbReference type="GO" id="GO:0003964">
    <property type="term" value="F:RNA-directed DNA polymerase activity"/>
    <property type="evidence" value="ECO:0007669"/>
    <property type="project" value="UniProtKB-EC"/>
</dbReference>
<dbReference type="PANTHER" id="PTHR37984">
    <property type="entry name" value="PROTEIN CBG26694"/>
    <property type="match status" value="1"/>
</dbReference>
<dbReference type="EMBL" id="JAFNEN010000011">
    <property type="protein sequence ID" value="KAG8200916.1"/>
    <property type="molecule type" value="Genomic_DNA"/>
</dbReference>
<keyword evidence="4" id="KW-1185">Reference proteome</keyword>
<proteinExistence type="predicted"/>
<dbReference type="GO" id="GO:0015074">
    <property type="term" value="P:DNA integration"/>
    <property type="evidence" value="ECO:0007669"/>
    <property type="project" value="InterPro"/>
</dbReference>
<organism evidence="3 4">
    <name type="scientific">Oedothorax gibbosus</name>
    <dbReference type="NCBI Taxonomy" id="931172"/>
    <lineage>
        <taxon>Eukaryota</taxon>
        <taxon>Metazoa</taxon>
        <taxon>Ecdysozoa</taxon>
        <taxon>Arthropoda</taxon>
        <taxon>Chelicerata</taxon>
        <taxon>Arachnida</taxon>
        <taxon>Araneae</taxon>
        <taxon>Araneomorphae</taxon>
        <taxon>Entelegynae</taxon>
        <taxon>Araneoidea</taxon>
        <taxon>Linyphiidae</taxon>
        <taxon>Erigoninae</taxon>
        <taxon>Oedothorax</taxon>
    </lineage>
</organism>
<accession>A0AAV6VXT2</accession>
<dbReference type="AlphaFoldDB" id="A0AAV6VXT2"/>
<evidence type="ECO:0000313" key="3">
    <source>
        <dbReference type="EMBL" id="KAG8200916.1"/>
    </source>
</evidence>
<dbReference type="Pfam" id="PF17921">
    <property type="entry name" value="Integrase_H2C2"/>
    <property type="match status" value="1"/>
</dbReference>
<dbReference type="InterPro" id="IPR001584">
    <property type="entry name" value="Integrase_cat-core"/>
</dbReference>
<dbReference type="FunFam" id="1.10.340.70:FF:000001">
    <property type="entry name" value="Retrovirus-related Pol polyprotein from transposon gypsy-like Protein"/>
    <property type="match status" value="1"/>
</dbReference>
<evidence type="ECO:0000313" key="4">
    <source>
        <dbReference type="Proteomes" id="UP000827092"/>
    </source>
</evidence>
<dbReference type="PANTHER" id="PTHR37984:SF5">
    <property type="entry name" value="PROTEIN NYNRIN-LIKE"/>
    <property type="match status" value="1"/>
</dbReference>
<dbReference type="SUPFAM" id="SSF53098">
    <property type="entry name" value="Ribonuclease H-like"/>
    <property type="match status" value="1"/>
</dbReference>
<reference evidence="3 4" key="1">
    <citation type="journal article" date="2022" name="Nat. Ecol. Evol.">
        <title>A masculinizing supergene underlies an exaggerated male reproductive morph in a spider.</title>
        <authorList>
            <person name="Hendrickx F."/>
            <person name="De Corte Z."/>
            <person name="Sonet G."/>
            <person name="Van Belleghem S.M."/>
            <person name="Kostlbacher S."/>
            <person name="Vangestel C."/>
        </authorList>
    </citation>
    <scope>NUCLEOTIDE SEQUENCE [LARGE SCALE GENOMIC DNA]</scope>
    <source>
        <strain evidence="3">W744_W776</strain>
    </source>
</reference>
<dbReference type="FunFam" id="3.30.420.10:FF:000032">
    <property type="entry name" value="Retrovirus-related Pol polyprotein from transposon 297-like Protein"/>
    <property type="match status" value="1"/>
</dbReference>
<dbReference type="GO" id="GO:0003676">
    <property type="term" value="F:nucleic acid binding"/>
    <property type="evidence" value="ECO:0007669"/>
    <property type="project" value="InterPro"/>
</dbReference>
<name>A0AAV6VXT2_9ARAC</name>
<dbReference type="InterPro" id="IPR041588">
    <property type="entry name" value="Integrase_H2C2"/>
</dbReference>
<evidence type="ECO:0000256" key="1">
    <source>
        <dbReference type="ARBA" id="ARBA00012493"/>
    </source>
</evidence>
<evidence type="ECO:0000259" key="2">
    <source>
        <dbReference type="PROSITE" id="PS50994"/>
    </source>
</evidence>
<dbReference type="InterPro" id="IPR036397">
    <property type="entry name" value="RNaseH_sf"/>
</dbReference>
<feature type="domain" description="Integrase catalytic" evidence="2">
    <location>
        <begin position="146"/>
        <end position="305"/>
    </location>
</feature>
<sequence length="337" mass="38583">MSRNLVPDEAVSNAESLAAITDLESEQRLDPQLAEHIKNCENSPDMSHARFSLVNNVLCKKNFDPSGKQWQSVIPKKLRIEILHHFHDEPTAGHLGFVRTYDRLRKRFFWPGLFRNVRHCVTHCKVCQRRKDVPLRPPGNLVNIPPAKTPLQRIGMDLLGRFPKSQSGNKWVIMCTDYLTRYASTKAFPTAEAPEVAKFFVEEVLLTHGAPRSIITDRGQVFQSKIFAEINQQCSVVHRMTTAYHPQTNGLAERFNKTLATMLSMYVDVEEKNWDDILPYVTFVYNTSKQDTTGQSPFFLTFGREAETTLDAMFQYSVEDGKSDHIAKMLNFAEESR</sequence>
<gene>
    <name evidence="3" type="ORF">JTE90_020556</name>
</gene>
<dbReference type="Gene3D" id="1.10.340.70">
    <property type="match status" value="1"/>
</dbReference>
<comment type="caution">
    <text evidence="3">The sequence shown here is derived from an EMBL/GenBank/DDBJ whole genome shotgun (WGS) entry which is preliminary data.</text>
</comment>
<protein>
    <recommendedName>
        <fullName evidence="1">RNA-directed DNA polymerase</fullName>
        <ecNumber evidence="1">2.7.7.49</ecNumber>
    </recommendedName>
</protein>
<dbReference type="PROSITE" id="PS50994">
    <property type="entry name" value="INTEGRASE"/>
    <property type="match status" value="1"/>
</dbReference>
<dbReference type="Proteomes" id="UP000827092">
    <property type="component" value="Unassembled WGS sequence"/>
</dbReference>
<dbReference type="EC" id="2.7.7.49" evidence="1"/>
<dbReference type="InterPro" id="IPR050951">
    <property type="entry name" value="Retrovirus_Pol_polyprotein"/>
</dbReference>
<dbReference type="Gene3D" id="3.30.420.10">
    <property type="entry name" value="Ribonuclease H-like superfamily/Ribonuclease H"/>
    <property type="match status" value="1"/>
</dbReference>
<dbReference type="InterPro" id="IPR012337">
    <property type="entry name" value="RNaseH-like_sf"/>
</dbReference>